<name>A0A6C0CZN6_9ZZZZ</name>
<proteinExistence type="predicted"/>
<protein>
    <submittedName>
        <fullName evidence="1">Uncharacterized protein</fullName>
    </submittedName>
</protein>
<reference evidence="1" key="1">
    <citation type="journal article" date="2020" name="Nature">
        <title>Giant virus diversity and host interactions through global metagenomics.</title>
        <authorList>
            <person name="Schulz F."/>
            <person name="Roux S."/>
            <person name="Paez-Espino D."/>
            <person name="Jungbluth S."/>
            <person name="Walsh D.A."/>
            <person name="Denef V.J."/>
            <person name="McMahon K.D."/>
            <person name="Konstantinidis K.T."/>
            <person name="Eloe-Fadrosh E.A."/>
            <person name="Kyrpides N.C."/>
            <person name="Woyke T."/>
        </authorList>
    </citation>
    <scope>NUCLEOTIDE SEQUENCE</scope>
    <source>
        <strain evidence="1">GVMAG-M-3300023174-102</strain>
    </source>
</reference>
<dbReference type="EMBL" id="MN739513">
    <property type="protein sequence ID" value="QHT09632.1"/>
    <property type="molecule type" value="Genomic_DNA"/>
</dbReference>
<sequence>MSKHLDLYVDESRTSYYNNENYSYSENEESDSIDIENEKDYDNTLNKIDDTANAIRTNILTHVKDKGYSLCEFLNIENVRNFTIYLLNKK</sequence>
<organism evidence="1">
    <name type="scientific">viral metagenome</name>
    <dbReference type="NCBI Taxonomy" id="1070528"/>
    <lineage>
        <taxon>unclassified sequences</taxon>
        <taxon>metagenomes</taxon>
        <taxon>organismal metagenomes</taxon>
    </lineage>
</organism>
<accession>A0A6C0CZN6</accession>
<evidence type="ECO:0000313" key="1">
    <source>
        <dbReference type="EMBL" id="QHT09632.1"/>
    </source>
</evidence>
<dbReference type="AlphaFoldDB" id="A0A6C0CZN6"/>